<organism evidence="13 14">
    <name type="scientific">Dolosicoccus paucivorans</name>
    <dbReference type="NCBI Taxonomy" id="84521"/>
    <lineage>
        <taxon>Bacteria</taxon>
        <taxon>Bacillati</taxon>
        <taxon>Bacillota</taxon>
        <taxon>Bacilli</taxon>
        <taxon>Lactobacillales</taxon>
        <taxon>Aerococcaceae</taxon>
        <taxon>Dolosicoccus</taxon>
    </lineage>
</organism>
<dbReference type="Proteomes" id="UP000235682">
    <property type="component" value="Unassembled WGS sequence"/>
</dbReference>
<keyword evidence="7" id="KW-0235">DNA replication</keyword>
<comment type="catalytic activity">
    <reaction evidence="11">
        <text>DNA(n) + a 2'-deoxyribonucleoside 5'-triphosphate = DNA(n+1) + diphosphate</text>
        <dbReference type="Rhea" id="RHEA:22508"/>
        <dbReference type="Rhea" id="RHEA-COMP:17339"/>
        <dbReference type="Rhea" id="RHEA-COMP:17340"/>
        <dbReference type="ChEBI" id="CHEBI:33019"/>
        <dbReference type="ChEBI" id="CHEBI:61560"/>
        <dbReference type="ChEBI" id="CHEBI:173112"/>
        <dbReference type="EC" id="2.7.7.7"/>
    </reaction>
</comment>
<comment type="function">
    <text evidence="9">DNA polymerase III is a complex, multichain enzyme responsible for most of the replicative synthesis in bacteria. This DNA polymerase also exhibits 3' to 5' exonuclease activity. The alpha chain is the DNA polymerase.</text>
</comment>
<name>A0A1G8M5A4_9LACT</name>
<dbReference type="InterPro" id="IPR011708">
    <property type="entry name" value="DNA_pol3_alpha_NTPase_dom"/>
</dbReference>
<reference evidence="13 14" key="1">
    <citation type="submission" date="2017-09" db="EMBL/GenBank/DDBJ databases">
        <title>Bacterial strain isolated from the female urinary microbiota.</title>
        <authorList>
            <person name="Thomas-White K."/>
            <person name="Kumar N."/>
            <person name="Forster S."/>
            <person name="Putonti C."/>
            <person name="Lawley T."/>
            <person name="Wolfe A.J."/>
        </authorList>
    </citation>
    <scope>NUCLEOTIDE SEQUENCE [LARGE SCALE GENOMIC DNA]</scope>
    <source>
        <strain evidence="13 14">UMB0852</strain>
    </source>
</reference>
<dbReference type="SUPFAM" id="SSF89550">
    <property type="entry name" value="PHP domain-like"/>
    <property type="match status" value="1"/>
</dbReference>
<evidence type="ECO:0000256" key="10">
    <source>
        <dbReference type="ARBA" id="ARBA00026073"/>
    </source>
</evidence>
<dbReference type="EMBL" id="PNHE01000004">
    <property type="protein sequence ID" value="PMC58909.1"/>
    <property type="molecule type" value="Genomic_DNA"/>
</dbReference>
<dbReference type="AlphaFoldDB" id="A0A1G8M5A4"/>
<evidence type="ECO:0000256" key="8">
    <source>
        <dbReference type="ARBA" id="ARBA00022932"/>
    </source>
</evidence>
<evidence type="ECO:0000313" key="14">
    <source>
        <dbReference type="Proteomes" id="UP000235682"/>
    </source>
</evidence>
<dbReference type="NCBIfam" id="TIGR00594">
    <property type="entry name" value="polc"/>
    <property type="match status" value="1"/>
</dbReference>
<dbReference type="GO" id="GO:0006260">
    <property type="term" value="P:DNA replication"/>
    <property type="evidence" value="ECO:0007669"/>
    <property type="project" value="UniProtKB-KW"/>
</dbReference>
<dbReference type="EC" id="2.7.7.7" evidence="3"/>
<dbReference type="Gene3D" id="3.20.20.140">
    <property type="entry name" value="Metal-dependent hydrolases"/>
    <property type="match status" value="1"/>
</dbReference>
<evidence type="ECO:0000256" key="3">
    <source>
        <dbReference type="ARBA" id="ARBA00012417"/>
    </source>
</evidence>
<evidence type="ECO:0000256" key="9">
    <source>
        <dbReference type="ARBA" id="ARBA00025611"/>
    </source>
</evidence>
<dbReference type="CDD" id="cd07431">
    <property type="entry name" value="PHP_PolIIIA"/>
    <property type="match status" value="1"/>
</dbReference>
<gene>
    <name evidence="13" type="ORF">CJ205_01700</name>
</gene>
<comment type="similarity">
    <text evidence="2">Belongs to the DNA polymerase type-C family. DnaE subfamily.</text>
</comment>
<dbReference type="InterPro" id="IPR004013">
    <property type="entry name" value="PHP_dom"/>
</dbReference>
<dbReference type="Pfam" id="PF17657">
    <property type="entry name" value="DNA_pol3_finger"/>
    <property type="match status" value="1"/>
</dbReference>
<dbReference type="InterPro" id="IPR029460">
    <property type="entry name" value="DNAPol_HHH"/>
</dbReference>
<dbReference type="Gene3D" id="1.10.10.1600">
    <property type="entry name" value="Bacterial DNA polymerase III alpha subunit, thumb domain"/>
    <property type="match status" value="1"/>
</dbReference>
<evidence type="ECO:0000313" key="13">
    <source>
        <dbReference type="EMBL" id="PMC58909.1"/>
    </source>
</evidence>
<keyword evidence="6" id="KW-0548">Nucleotidyltransferase</keyword>
<accession>A0A1G8M5A4</accession>
<feature type="domain" description="Polymerase/histidinol phosphatase N-terminal" evidence="12">
    <location>
        <begin position="1"/>
        <end position="68"/>
    </location>
</feature>
<dbReference type="InterPro" id="IPR003141">
    <property type="entry name" value="Pol/His_phosphatase_N"/>
</dbReference>
<dbReference type="RefSeq" id="WP_092085554.1">
    <property type="nucleotide sequence ID" value="NZ_FNEL01000028.1"/>
</dbReference>
<evidence type="ECO:0000256" key="11">
    <source>
        <dbReference type="ARBA" id="ARBA00049244"/>
    </source>
</evidence>
<dbReference type="GO" id="GO:0008408">
    <property type="term" value="F:3'-5' exonuclease activity"/>
    <property type="evidence" value="ECO:0007669"/>
    <property type="project" value="InterPro"/>
</dbReference>
<dbReference type="InterPro" id="IPR040982">
    <property type="entry name" value="DNA_pol3_finger"/>
</dbReference>
<dbReference type="PANTHER" id="PTHR32294">
    <property type="entry name" value="DNA POLYMERASE III SUBUNIT ALPHA"/>
    <property type="match status" value="1"/>
</dbReference>
<dbReference type="CDD" id="cd04485">
    <property type="entry name" value="DnaE_OBF"/>
    <property type="match status" value="1"/>
</dbReference>
<dbReference type="InterPro" id="IPR016195">
    <property type="entry name" value="Pol/histidinol_Pase-like"/>
</dbReference>
<dbReference type="Gene3D" id="1.10.150.870">
    <property type="match status" value="1"/>
</dbReference>
<evidence type="ECO:0000256" key="7">
    <source>
        <dbReference type="ARBA" id="ARBA00022705"/>
    </source>
</evidence>
<comment type="subunit">
    <text evidence="10">DNA polymerase III contains a core (composed of alpha, epsilon and theta chains) that associates with a tau subunit. This core dimerizes to form the POLIII' complex. PolIII' associates with the gamma complex (composed of gamma, delta, delta', psi and chi chains) and with the beta chain to form the complete DNA polymerase III complex.</text>
</comment>
<dbReference type="PANTHER" id="PTHR32294:SF0">
    <property type="entry name" value="DNA POLYMERASE III SUBUNIT ALPHA"/>
    <property type="match status" value="1"/>
</dbReference>
<dbReference type="Pfam" id="PF02811">
    <property type="entry name" value="PHP"/>
    <property type="match status" value="1"/>
</dbReference>
<sequence>MTFNVRSSYSMLQSTVRINDYVKKAKEMGYTSLAIADHNVMHGILEFYQACRKWEVHPIMGCYLDLPMIQDAAQTAPLLLFAKSKKGMKGLYQLSRWATKEERSSQQAWEIIDQFKDTLIGITPGRHGEIEQQLIHMDINAAQEIYQTWQSKLGADNFYLGLSIYPLNQLELENMILFAKKMNGTLVSNQLVNSLSPEDGFSLKVLESIKENHTEPLDLSYMQMQHPYYLYSPQSLSYMYQQEGIEYVYNNTIEVMKQLNVRFDLHQSLLPTFQTPQGLEADDYLKQLVFERLKELQLTKEPYISRLNYELDVLQRMGFSDYFLIVWQIISFCHQQKIEVGPGRGSAAGSLVSYLLKITSVDPVEFDLLFERFLNPERHSMPDIDIDIPDDRREDVLKYIEATYGHEQVAQICTYGTFGAKAAIRDTLKALGETGEERRWSQAIPNQIGITLIEAYKESSSLQRLVNATHKNQMIYQIALSIEGLPRQTSTHAAGVVIHNHPLEDYIPVMERVDQLLLTQFSMHDVEAMGLLKMDFLGLKNLKLLHQILQLVKRYEESDFDIEAIDMNDSKTLKLFQQAQTLGVFQFESPGIRNVLRKLKPTSFEDIVAVNALFRPGPMKQIDSFIKRKHGHESINYLHPDLKPILEKTYGIIVYQEQVMQVCQIIAGFSLGQADLLRRAMGKKEVHIMEEQEASFIDGAVNKGYSKALAQEIYRYIYEFASYGFNRSHAVVYSKLAYQLAFLKVHYPLYFYQALLNMEPGKIQENMTHVKKALKAILPIDINDSQGYITNQKGQLRLGFYTVKGLASDFIHFILNDRRQFGSYDSFTHFVERMPDKFRKVDQLNLLIEVGAFDRFGENRATLAYNLANILQTVEYNGALISLFESIQPKIEMKEEWDLLTVLEKEKEILGFSLSGHPLDAYEPLYRQGILTIDEVKQQTLQTHIQTIGLISSSRVIRTKTQELMAFITLSDAYDELPMVIFPSNYAKYQQWIGDQEIIFVKGKLTLDRRDQSQVIINELKPITHLEVASTKKQLSSTYYIQILEEDKKIEALDFLRRLAQKYPGSSSVIIVDRKRNAVKLDSKYNLLNKEVVLDELATFFGQKHTFFK</sequence>
<keyword evidence="8" id="KW-0239">DNA-directed DNA polymerase</keyword>
<keyword evidence="14" id="KW-1185">Reference proteome</keyword>
<dbReference type="OrthoDB" id="9803237at2"/>
<protein>
    <recommendedName>
        <fullName evidence="4">DNA polymerase III subunit alpha</fullName>
        <ecNumber evidence="3">2.7.7.7</ecNumber>
    </recommendedName>
</protein>
<evidence type="ECO:0000256" key="4">
    <source>
        <dbReference type="ARBA" id="ARBA00019114"/>
    </source>
</evidence>
<evidence type="ECO:0000256" key="6">
    <source>
        <dbReference type="ARBA" id="ARBA00022695"/>
    </source>
</evidence>
<evidence type="ECO:0000256" key="2">
    <source>
        <dbReference type="ARBA" id="ARBA00009496"/>
    </source>
</evidence>
<dbReference type="STRING" id="84521.SAMN04487994_102813"/>
<dbReference type="GO" id="GO:0003887">
    <property type="term" value="F:DNA-directed DNA polymerase activity"/>
    <property type="evidence" value="ECO:0007669"/>
    <property type="project" value="UniProtKB-KW"/>
</dbReference>
<dbReference type="InterPro" id="IPR004805">
    <property type="entry name" value="DnaE2/DnaE/PolC"/>
</dbReference>
<dbReference type="Pfam" id="PF07733">
    <property type="entry name" value="DNA_pol3_alpha"/>
    <property type="match status" value="1"/>
</dbReference>
<dbReference type="Pfam" id="PF14579">
    <property type="entry name" value="HHH_6"/>
    <property type="match status" value="1"/>
</dbReference>
<proteinExistence type="inferred from homology"/>
<evidence type="ECO:0000256" key="5">
    <source>
        <dbReference type="ARBA" id="ARBA00022679"/>
    </source>
</evidence>
<evidence type="ECO:0000259" key="12">
    <source>
        <dbReference type="SMART" id="SM00481"/>
    </source>
</evidence>
<dbReference type="Pfam" id="PF01336">
    <property type="entry name" value="tRNA_anti-codon"/>
    <property type="match status" value="1"/>
</dbReference>
<dbReference type="InterPro" id="IPR041931">
    <property type="entry name" value="DNA_pol3_alpha_thumb_dom"/>
</dbReference>
<dbReference type="GO" id="GO:0003676">
    <property type="term" value="F:nucleic acid binding"/>
    <property type="evidence" value="ECO:0007669"/>
    <property type="project" value="InterPro"/>
</dbReference>
<evidence type="ECO:0000256" key="1">
    <source>
        <dbReference type="ARBA" id="ARBA00004496"/>
    </source>
</evidence>
<comment type="caution">
    <text evidence="13">The sequence shown here is derived from an EMBL/GenBank/DDBJ whole genome shotgun (WGS) entry which is preliminary data.</text>
</comment>
<dbReference type="SMART" id="SM00481">
    <property type="entry name" value="POLIIIAc"/>
    <property type="match status" value="1"/>
</dbReference>
<dbReference type="GO" id="GO:0005737">
    <property type="term" value="C:cytoplasm"/>
    <property type="evidence" value="ECO:0007669"/>
    <property type="project" value="UniProtKB-SubCell"/>
</dbReference>
<comment type="subcellular location">
    <subcellularLocation>
        <location evidence="1">Cytoplasm</location>
    </subcellularLocation>
</comment>
<dbReference type="InterPro" id="IPR004365">
    <property type="entry name" value="NA-bd_OB_tRNA"/>
</dbReference>
<keyword evidence="5" id="KW-0808">Transferase</keyword>